<dbReference type="OrthoDB" id="9802121at2"/>
<accession>A0A4R3N301</accession>
<feature type="transmembrane region" description="Helical" evidence="6">
    <location>
        <begin position="81"/>
        <end position="104"/>
    </location>
</feature>
<feature type="transmembrane region" description="Helical" evidence="6">
    <location>
        <begin position="57"/>
        <end position="74"/>
    </location>
</feature>
<evidence type="ECO:0000256" key="4">
    <source>
        <dbReference type="ARBA" id="ARBA00022989"/>
    </source>
</evidence>
<name>A0A4R3N301_9GAMM</name>
<comment type="subcellular location">
    <subcellularLocation>
        <location evidence="1">Membrane</location>
        <topology evidence="1">Multi-pass membrane protein</topology>
    </subcellularLocation>
</comment>
<evidence type="ECO:0000256" key="1">
    <source>
        <dbReference type="ARBA" id="ARBA00004141"/>
    </source>
</evidence>
<feature type="transmembrane region" description="Helical" evidence="6">
    <location>
        <begin position="110"/>
        <end position="131"/>
    </location>
</feature>
<dbReference type="PANTHER" id="PTHR43461">
    <property type="entry name" value="TRANSMEMBRANE PROTEIN 256"/>
    <property type="match status" value="1"/>
</dbReference>
<comment type="similarity">
    <text evidence="2">Belongs to the UPF0382 family.</text>
</comment>
<reference evidence="7 8" key="1">
    <citation type="submission" date="2019-03" db="EMBL/GenBank/DDBJ databases">
        <title>Genomic Encyclopedia of Type Strains, Phase IV (KMG-IV): sequencing the most valuable type-strain genomes for metagenomic binning, comparative biology and taxonomic classification.</title>
        <authorList>
            <person name="Goeker M."/>
        </authorList>
    </citation>
    <scope>NUCLEOTIDE SEQUENCE [LARGE SCALE GENOMIC DNA]</scope>
    <source>
        <strain evidence="7 8">DSM 13587</strain>
    </source>
</reference>
<dbReference type="AlphaFoldDB" id="A0A4R3N301"/>
<evidence type="ECO:0000256" key="5">
    <source>
        <dbReference type="ARBA" id="ARBA00023136"/>
    </source>
</evidence>
<dbReference type="Proteomes" id="UP000295717">
    <property type="component" value="Unassembled WGS sequence"/>
</dbReference>
<protein>
    <submittedName>
        <fullName evidence="7">Uncharacterized membrane protein YgdD (TMEM256/DUF423 family)</fullName>
    </submittedName>
</protein>
<evidence type="ECO:0000313" key="7">
    <source>
        <dbReference type="EMBL" id="TCT22677.1"/>
    </source>
</evidence>
<keyword evidence="4 6" id="KW-1133">Transmembrane helix</keyword>
<dbReference type="PANTHER" id="PTHR43461:SF1">
    <property type="entry name" value="TRANSMEMBRANE PROTEIN 256"/>
    <property type="match status" value="1"/>
</dbReference>
<sequence>MIHPPNPHSSIPNRARLWLTLGALCGLLTVALGAFGAHGLKGRIAPELLTNWGTAADYLGLHALAILACGLFLLQRPTARLVQAAALALLVGVALFSGSLFLMALTGARWLGMITPFGGVSLLLGWALLALGGWRAAGQITTDQV</sequence>
<dbReference type="EMBL" id="SMAO01000002">
    <property type="protein sequence ID" value="TCT22677.1"/>
    <property type="molecule type" value="Genomic_DNA"/>
</dbReference>
<evidence type="ECO:0000256" key="6">
    <source>
        <dbReference type="SAM" id="Phobius"/>
    </source>
</evidence>
<evidence type="ECO:0000313" key="8">
    <source>
        <dbReference type="Proteomes" id="UP000295717"/>
    </source>
</evidence>
<keyword evidence="5 6" id="KW-0472">Membrane</keyword>
<gene>
    <name evidence="7" type="ORF">EDC35_1027</name>
</gene>
<comment type="caution">
    <text evidence="7">The sequence shown here is derived from an EMBL/GenBank/DDBJ whole genome shotgun (WGS) entry which is preliminary data.</text>
</comment>
<dbReference type="RefSeq" id="WP_132975735.1">
    <property type="nucleotide sequence ID" value="NZ_SMAO01000002.1"/>
</dbReference>
<dbReference type="GO" id="GO:0005886">
    <property type="term" value="C:plasma membrane"/>
    <property type="evidence" value="ECO:0007669"/>
    <property type="project" value="TreeGrafter"/>
</dbReference>
<evidence type="ECO:0000256" key="3">
    <source>
        <dbReference type="ARBA" id="ARBA00022692"/>
    </source>
</evidence>
<dbReference type="Pfam" id="PF04241">
    <property type="entry name" value="DUF423"/>
    <property type="match status" value="1"/>
</dbReference>
<proteinExistence type="inferred from homology"/>
<dbReference type="InterPro" id="IPR006696">
    <property type="entry name" value="DUF423"/>
</dbReference>
<keyword evidence="3 6" id="KW-0812">Transmembrane</keyword>
<keyword evidence="8" id="KW-1185">Reference proteome</keyword>
<organism evidence="7 8">
    <name type="scientific">Thiobaca trueperi</name>
    <dbReference type="NCBI Taxonomy" id="127458"/>
    <lineage>
        <taxon>Bacteria</taxon>
        <taxon>Pseudomonadati</taxon>
        <taxon>Pseudomonadota</taxon>
        <taxon>Gammaproteobacteria</taxon>
        <taxon>Chromatiales</taxon>
        <taxon>Chromatiaceae</taxon>
        <taxon>Thiobaca</taxon>
    </lineage>
</organism>
<evidence type="ECO:0000256" key="2">
    <source>
        <dbReference type="ARBA" id="ARBA00009694"/>
    </source>
</evidence>